<reference evidence="2 3" key="1">
    <citation type="submission" date="2018-04" db="EMBL/GenBank/DDBJ databases">
        <title>WGS assembly of Panicum hallii var. hallii HAL2.</title>
        <authorList>
            <person name="Lovell J."/>
            <person name="Jenkins J."/>
            <person name="Lowry D."/>
            <person name="Mamidi S."/>
            <person name="Sreedasyam A."/>
            <person name="Weng X."/>
            <person name="Barry K."/>
            <person name="Bonette J."/>
            <person name="Campitelli B."/>
            <person name="Daum C."/>
            <person name="Gordon S."/>
            <person name="Gould B."/>
            <person name="Lipzen A."/>
            <person name="MacQueen A."/>
            <person name="Palacio-Mejia J."/>
            <person name="Plott C."/>
            <person name="Shakirov E."/>
            <person name="Shu S."/>
            <person name="Yoshinaga Y."/>
            <person name="Zane M."/>
            <person name="Rokhsar D."/>
            <person name="Grimwood J."/>
            <person name="Schmutz J."/>
            <person name="Juenger T."/>
        </authorList>
    </citation>
    <scope>NUCLEOTIDE SEQUENCE [LARGE SCALE GENOMIC DNA]</scope>
    <source>
        <strain evidence="3">cv. HAL2</strain>
    </source>
</reference>
<dbReference type="PANTHER" id="PTHR36478:SF13">
    <property type="entry name" value="LISH DOMAIN-CONTAINING PROTEIN"/>
    <property type="match status" value="1"/>
</dbReference>
<dbReference type="Gramene" id="PUZ42644">
    <property type="protein sequence ID" value="PUZ42644"/>
    <property type="gene ID" value="GQ55_9G598900"/>
</dbReference>
<evidence type="ECO:0000313" key="2">
    <source>
        <dbReference type="EMBL" id="PUZ42644.1"/>
    </source>
</evidence>
<evidence type="ECO:0000256" key="1">
    <source>
        <dbReference type="SAM" id="MobiDB-lite"/>
    </source>
</evidence>
<evidence type="ECO:0008006" key="4">
    <source>
        <dbReference type="Google" id="ProtNLM"/>
    </source>
</evidence>
<dbReference type="EMBL" id="CM009757">
    <property type="protein sequence ID" value="PUZ42644.1"/>
    <property type="molecule type" value="Genomic_DNA"/>
</dbReference>
<keyword evidence="3" id="KW-1185">Reference proteome</keyword>
<accession>A0A2T7CH37</accession>
<dbReference type="InterPro" id="IPR006594">
    <property type="entry name" value="LisH"/>
</dbReference>
<gene>
    <name evidence="2" type="ORF">GQ55_9G598900</name>
</gene>
<name>A0A2T7CH37_9POAL</name>
<dbReference type="OrthoDB" id="681006at2759"/>
<dbReference type="Proteomes" id="UP000244336">
    <property type="component" value="Chromosome 9"/>
</dbReference>
<feature type="region of interest" description="Disordered" evidence="1">
    <location>
        <begin position="26"/>
        <end position="52"/>
    </location>
</feature>
<sequence length="362" mass="40737">MCFGMNWLKPNAGGLHTWAIATHTRVDEETEEQGRGRQSRNPPAVTGNGMGQPSAVALLHLRRLDRFLKHRGLHRTADTLERESLVHFDAAHLQKLVKDGRWSAAWYYLRRFSPLWEPEGEGTNQQYTSLLHSLSDDSMLAFLACRGDEGGRAASLMFPGPSSRALPSDDAFRNKFSETIKRHDLCHSMTSAQARASVDWENIKLKTLEKIEELLRLHPDLKCSLRMRSPQRVPTLSEIIPLGLRGPKRHQRNRVGRKPARELAHFLLHIQKRLPSSQDTDQSGDSGVSSDTLLESTLANEAKASDISLSAANTGIKRARSQDDCYTEISNHGPKACYKRPRRFGDVDMCFSEQKQESDFSG</sequence>
<protein>
    <recommendedName>
        <fullName evidence="4">LisH domain-containing protein</fullName>
    </recommendedName>
</protein>
<dbReference type="AlphaFoldDB" id="A0A2T7CH37"/>
<evidence type="ECO:0000313" key="3">
    <source>
        <dbReference type="Proteomes" id="UP000244336"/>
    </source>
</evidence>
<organism evidence="2 3">
    <name type="scientific">Panicum hallii var. hallii</name>
    <dbReference type="NCBI Taxonomy" id="1504633"/>
    <lineage>
        <taxon>Eukaryota</taxon>
        <taxon>Viridiplantae</taxon>
        <taxon>Streptophyta</taxon>
        <taxon>Embryophyta</taxon>
        <taxon>Tracheophyta</taxon>
        <taxon>Spermatophyta</taxon>
        <taxon>Magnoliopsida</taxon>
        <taxon>Liliopsida</taxon>
        <taxon>Poales</taxon>
        <taxon>Poaceae</taxon>
        <taxon>PACMAD clade</taxon>
        <taxon>Panicoideae</taxon>
        <taxon>Panicodae</taxon>
        <taxon>Paniceae</taxon>
        <taxon>Panicinae</taxon>
        <taxon>Panicum</taxon>
        <taxon>Panicum sect. Panicum</taxon>
    </lineage>
</organism>
<dbReference type="STRING" id="1504633.A0A2T7CH37"/>
<feature type="compositionally biased region" description="Basic and acidic residues" evidence="1">
    <location>
        <begin position="26"/>
        <end position="35"/>
    </location>
</feature>
<proteinExistence type="predicted"/>
<dbReference type="PROSITE" id="PS50896">
    <property type="entry name" value="LISH"/>
    <property type="match status" value="1"/>
</dbReference>
<dbReference type="PANTHER" id="PTHR36478">
    <property type="entry name" value="OS04G0614237 PROTEIN-RELATED"/>
    <property type="match status" value="1"/>
</dbReference>